<dbReference type="GO" id="GO:0005737">
    <property type="term" value="C:cytoplasm"/>
    <property type="evidence" value="ECO:0007669"/>
    <property type="project" value="UniProtKB-SubCell"/>
</dbReference>
<feature type="compositionally biased region" description="Basic and acidic residues" evidence="7">
    <location>
        <begin position="1"/>
        <end position="24"/>
    </location>
</feature>
<evidence type="ECO:0000256" key="3">
    <source>
        <dbReference type="ARBA" id="ARBA00022741"/>
    </source>
</evidence>
<dbReference type="Proteomes" id="UP001212841">
    <property type="component" value="Unassembled WGS sequence"/>
</dbReference>
<proteinExistence type="predicted"/>
<evidence type="ECO:0000256" key="6">
    <source>
        <dbReference type="SAM" id="Coils"/>
    </source>
</evidence>
<feature type="non-terminal residue" evidence="8">
    <location>
        <position position="388"/>
    </location>
</feature>
<keyword evidence="4" id="KW-0067">ATP-binding</keyword>
<feature type="non-terminal residue" evidence="8">
    <location>
        <position position="1"/>
    </location>
</feature>
<dbReference type="GO" id="GO:0003777">
    <property type="term" value="F:microtubule motor activity"/>
    <property type="evidence" value="ECO:0007669"/>
    <property type="project" value="InterPro"/>
</dbReference>
<gene>
    <name evidence="8" type="ORF">HK097_005840</name>
</gene>
<dbReference type="EMBL" id="JADGJD010002732">
    <property type="protein sequence ID" value="KAJ3029213.1"/>
    <property type="molecule type" value="Genomic_DNA"/>
</dbReference>
<feature type="region of interest" description="Disordered" evidence="7">
    <location>
        <begin position="351"/>
        <end position="388"/>
    </location>
</feature>
<organism evidence="8 9">
    <name type="scientific">Rhizophlyctis rosea</name>
    <dbReference type="NCBI Taxonomy" id="64517"/>
    <lineage>
        <taxon>Eukaryota</taxon>
        <taxon>Fungi</taxon>
        <taxon>Fungi incertae sedis</taxon>
        <taxon>Chytridiomycota</taxon>
        <taxon>Chytridiomycota incertae sedis</taxon>
        <taxon>Chytridiomycetes</taxon>
        <taxon>Rhizophlyctidales</taxon>
        <taxon>Rhizophlyctidaceae</taxon>
        <taxon>Rhizophlyctis</taxon>
    </lineage>
</organism>
<feature type="coiled-coil region" evidence="6">
    <location>
        <begin position="252"/>
        <end position="349"/>
    </location>
</feature>
<dbReference type="PANTHER" id="PTHR47969">
    <property type="entry name" value="CHROMOSOME-ASSOCIATED KINESIN KIF4A-RELATED"/>
    <property type="match status" value="1"/>
</dbReference>
<evidence type="ECO:0000256" key="4">
    <source>
        <dbReference type="ARBA" id="ARBA00022840"/>
    </source>
</evidence>
<evidence type="ECO:0000313" key="8">
    <source>
        <dbReference type="EMBL" id="KAJ3029213.1"/>
    </source>
</evidence>
<keyword evidence="3" id="KW-0547">Nucleotide-binding</keyword>
<dbReference type="PANTHER" id="PTHR47969:SF15">
    <property type="entry name" value="CHROMOSOME-ASSOCIATED KINESIN KIF4A-RELATED"/>
    <property type="match status" value="1"/>
</dbReference>
<evidence type="ECO:0000256" key="2">
    <source>
        <dbReference type="ARBA" id="ARBA00022490"/>
    </source>
</evidence>
<reference evidence="8" key="1">
    <citation type="submission" date="2020-05" db="EMBL/GenBank/DDBJ databases">
        <title>Phylogenomic resolution of chytrid fungi.</title>
        <authorList>
            <person name="Stajich J.E."/>
            <person name="Amses K."/>
            <person name="Simmons R."/>
            <person name="Seto K."/>
            <person name="Myers J."/>
            <person name="Bonds A."/>
            <person name="Quandt C.A."/>
            <person name="Barry K."/>
            <person name="Liu P."/>
            <person name="Grigoriev I."/>
            <person name="Longcore J.E."/>
            <person name="James T.Y."/>
        </authorList>
    </citation>
    <scope>NUCLEOTIDE SEQUENCE</scope>
    <source>
        <strain evidence="8">JEL0318</strain>
    </source>
</reference>
<keyword evidence="5 6" id="KW-0175">Coiled coil</keyword>
<dbReference type="InterPro" id="IPR027640">
    <property type="entry name" value="Kinesin-like_fam"/>
</dbReference>
<dbReference type="AlphaFoldDB" id="A0AAD5WZB9"/>
<sequence>GWGVVEKYRGESEVQERPSPEKHSSYLPRLVTPATDVTAVPSPTSSKPATANPAARSQRRKSLKPSATTDFPSADHRAEIKRLEDELFGSLQALEGCRAELEEAREKVGEWEGVVEKKEGLILRLESVNKELIVENDAIKDELDRLRGEVEAYFDAKAEALVDVEVQTEHLGGEEDQSREATSDDGRQEEYPVHLSHSVDGHANNDGEDLDNENEDRNERNGMSRPESVMSQKLDHANKARVELVKELAKSHKAAEKMKQHYEDIVQRLKREVEGWEREVKRVKGEAGEKEVAKDKLKEEYERKLRNSEGQISKLKQKHKESEKLVGAKEALERRATDLQAEVEKLSGVVSGLKKKMKEDADKSNELDSRRVKEIQAMRKQHEEDLKK</sequence>
<feature type="region of interest" description="Disordered" evidence="7">
    <location>
        <begin position="165"/>
        <end position="236"/>
    </location>
</feature>
<dbReference type="GO" id="GO:0005875">
    <property type="term" value="C:microtubule associated complex"/>
    <property type="evidence" value="ECO:0007669"/>
    <property type="project" value="TreeGrafter"/>
</dbReference>
<dbReference type="GO" id="GO:0005524">
    <property type="term" value="F:ATP binding"/>
    <property type="evidence" value="ECO:0007669"/>
    <property type="project" value="UniProtKB-KW"/>
</dbReference>
<feature type="compositionally biased region" description="Basic and acidic residues" evidence="7">
    <location>
        <begin position="167"/>
        <end position="205"/>
    </location>
</feature>
<name>A0AAD5WZB9_9FUNG</name>
<evidence type="ECO:0000256" key="5">
    <source>
        <dbReference type="ARBA" id="ARBA00023054"/>
    </source>
</evidence>
<evidence type="ECO:0000256" key="1">
    <source>
        <dbReference type="ARBA" id="ARBA00004496"/>
    </source>
</evidence>
<feature type="coiled-coil region" evidence="6">
    <location>
        <begin position="94"/>
        <end position="156"/>
    </location>
</feature>
<evidence type="ECO:0000256" key="7">
    <source>
        <dbReference type="SAM" id="MobiDB-lite"/>
    </source>
</evidence>
<dbReference type="GO" id="GO:0007018">
    <property type="term" value="P:microtubule-based movement"/>
    <property type="evidence" value="ECO:0007669"/>
    <property type="project" value="InterPro"/>
</dbReference>
<comment type="caution">
    <text evidence="8">The sequence shown here is derived from an EMBL/GenBank/DDBJ whole genome shotgun (WGS) entry which is preliminary data.</text>
</comment>
<keyword evidence="2" id="KW-0963">Cytoplasm</keyword>
<dbReference type="GO" id="GO:0051231">
    <property type="term" value="P:spindle elongation"/>
    <property type="evidence" value="ECO:0007669"/>
    <property type="project" value="TreeGrafter"/>
</dbReference>
<evidence type="ECO:0000313" key="9">
    <source>
        <dbReference type="Proteomes" id="UP001212841"/>
    </source>
</evidence>
<keyword evidence="9" id="KW-1185">Reference proteome</keyword>
<protein>
    <submittedName>
        <fullName evidence="8">Uncharacterized protein</fullName>
    </submittedName>
</protein>
<accession>A0AAD5WZB9</accession>
<dbReference type="Pfam" id="PF25764">
    <property type="entry name" value="KIF21A_4th"/>
    <property type="match status" value="1"/>
</dbReference>
<feature type="region of interest" description="Disordered" evidence="7">
    <location>
        <begin position="1"/>
        <end position="74"/>
    </location>
</feature>
<feature type="compositionally biased region" description="Basic and acidic residues" evidence="7">
    <location>
        <begin position="357"/>
        <end position="388"/>
    </location>
</feature>
<comment type="subcellular location">
    <subcellularLocation>
        <location evidence="1">Cytoplasm</location>
    </subcellularLocation>
</comment>
<dbReference type="GO" id="GO:0007052">
    <property type="term" value="P:mitotic spindle organization"/>
    <property type="evidence" value="ECO:0007669"/>
    <property type="project" value="TreeGrafter"/>
</dbReference>